<proteinExistence type="predicted"/>
<dbReference type="SUPFAM" id="SSF55797">
    <property type="entry name" value="PR-1-like"/>
    <property type="match status" value="1"/>
</dbReference>
<dbReference type="Gene3D" id="3.40.33.10">
    <property type="entry name" value="CAP"/>
    <property type="match status" value="1"/>
</dbReference>
<dbReference type="InterPro" id="IPR003343">
    <property type="entry name" value="Big_2"/>
</dbReference>
<sequence>MRDEKSQLMPYLPWPDVMGPMSALKQVLLVGGLLTLAACGSAPSAPSAQAPAANPAVTTRLEAQASAGTLVVGQTRQLTVSVGGRPAQPGELTWTTSNAAVATVSQTGLVTARGAGNAVIRAALTSYRSAYVDFTLTVTAATAPAPAPAPAPTPTTPSGYAGRVLELTNAARAQARTCGATSFAAAPALTYNAQLEQAAQGHATDMATRNYFSHTSQDGRTMAQRISATGYAWRTIGENIAAGQTTPEQVVAGWLASEGHCRNIMNPSFRELGVGYAQGGSYRHYWVQNFGAR</sequence>
<evidence type="ECO:0000313" key="3">
    <source>
        <dbReference type="EMBL" id="MPY66035.1"/>
    </source>
</evidence>
<dbReference type="AlphaFoldDB" id="A0A7X1NUM2"/>
<keyword evidence="4" id="KW-1185">Reference proteome</keyword>
<comment type="caution">
    <text evidence="3">The sequence shown here is derived from an EMBL/GenBank/DDBJ whole genome shotgun (WGS) entry which is preliminary data.</text>
</comment>
<name>A0A7X1NUM2_9DEIO</name>
<evidence type="ECO:0000313" key="4">
    <source>
        <dbReference type="Proteomes" id="UP000484842"/>
    </source>
</evidence>
<dbReference type="SUPFAM" id="SSF49373">
    <property type="entry name" value="Invasin/intimin cell-adhesion fragments"/>
    <property type="match status" value="1"/>
</dbReference>
<evidence type="ECO:0000259" key="2">
    <source>
        <dbReference type="Pfam" id="PF02368"/>
    </source>
</evidence>
<dbReference type="Proteomes" id="UP000484842">
    <property type="component" value="Unassembled WGS sequence"/>
</dbReference>
<dbReference type="InterPro" id="IPR008964">
    <property type="entry name" value="Invasin/intimin_cell_adhesion"/>
</dbReference>
<protein>
    <recommendedName>
        <fullName evidence="5">BIG2 domain-containing protein</fullName>
    </recommendedName>
</protein>
<dbReference type="InterPro" id="IPR014044">
    <property type="entry name" value="CAP_dom"/>
</dbReference>
<dbReference type="InterPro" id="IPR035940">
    <property type="entry name" value="CAP_sf"/>
</dbReference>
<evidence type="ECO:0008006" key="5">
    <source>
        <dbReference type="Google" id="ProtNLM"/>
    </source>
</evidence>
<dbReference type="Gene3D" id="2.60.40.1080">
    <property type="match status" value="1"/>
</dbReference>
<dbReference type="EMBL" id="WBSL01000001">
    <property type="protein sequence ID" value="MPY66035.1"/>
    <property type="molecule type" value="Genomic_DNA"/>
</dbReference>
<dbReference type="PANTHER" id="PTHR31157">
    <property type="entry name" value="SCP DOMAIN-CONTAINING PROTEIN"/>
    <property type="match status" value="1"/>
</dbReference>
<organism evidence="3 4">
    <name type="scientific">Deinococcus terrestris</name>
    <dbReference type="NCBI Taxonomy" id="2651870"/>
    <lineage>
        <taxon>Bacteria</taxon>
        <taxon>Thermotogati</taxon>
        <taxon>Deinococcota</taxon>
        <taxon>Deinococci</taxon>
        <taxon>Deinococcales</taxon>
        <taxon>Deinococcaceae</taxon>
        <taxon>Deinococcus</taxon>
    </lineage>
</organism>
<dbReference type="Pfam" id="PF02368">
    <property type="entry name" value="Big_2"/>
    <property type="match status" value="1"/>
</dbReference>
<feature type="domain" description="BIG2" evidence="2">
    <location>
        <begin position="69"/>
        <end position="122"/>
    </location>
</feature>
<dbReference type="Pfam" id="PF00188">
    <property type="entry name" value="CAP"/>
    <property type="match status" value="1"/>
</dbReference>
<gene>
    <name evidence="3" type="ORF">F8S09_04895</name>
</gene>
<dbReference type="PANTHER" id="PTHR31157:SF1">
    <property type="entry name" value="SCP DOMAIN-CONTAINING PROTEIN"/>
    <property type="match status" value="1"/>
</dbReference>
<feature type="domain" description="SCP" evidence="1">
    <location>
        <begin position="165"/>
        <end position="290"/>
    </location>
</feature>
<reference evidence="3 4" key="1">
    <citation type="submission" date="2019-10" db="EMBL/GenBank/DDBJ databases">
        <title>Deinococcus sp. isolated from soil.</title>
        <authorList>
            <person name="Li Y."/>
            <person name="Wang J."/>
        </authorList>
    </citation>
    <scope>NUCLEOTIDE SEQUENCE [LARGE SCALE GENOMIC DNA]</scope>
    <source>
        <strain evidence="3 4">SDU3-2</strain>
    </source>
</reference>
<dbReference type="CDD" id="cd05379">
    <property type="entry name" value="CAP_bacterial"/>
    <property type="match status" value="1"/>
</dbReference>
<evidence type="ECO:0000259" key="1">
    <source>
        <dbReference type="Pfam" id="PF00188"/>
    </source>
</evidence>
<accession>A0A7X1NUM2</accession>